<organism evidence="9 10">
    <name type="scientific">Podila minutissima</name>
    <dbReference type="NCBI Taxonomy" id="64525"/>
    <lineage>
        <taxon>Eukaryota</taxon>
        <taxon>Fungi</taxon>
        <taxon>Fungi incertae sedis</taxon>
        <taxon>Mucoromycota</taxon>
        <taxon>Mortierellomycotina</taxon>
        <taxon>Mortierellomycetes</taxon>
        <taxon>Mortierellales</taxon>
        <taxon>Mortierellaceae</taxon>
        <taxon>Podila</taxon>
    </lineage>
</organism>
<dbReference type="Pfam" id="PF13516">
    <property type="entry name" value="LRR_6"/>
    <property type="match status" value="7"/>
</dbReference>
<evidence type="ECO:0000256" key="3">
    <source>
        <dbReference type="ARBA" id="ARBA00022729"/>
    </source>
</evidence>
<dbReference type="Gene3D" id="2.60.120.200">
    <property type="match status" value="1"/>
</dbReference>
<feature type="chain" id="PRO_5040152132" description="L-type lectin-like domain-containing protein" evidence="7">
    <location>
        <begin position="19"/>
        <end position="712"/>
    </location>
</feature>
<dbReference type="InterPro" id="IPR032675">
    <property type="entry name" value="LRR_dom_sf"/>
</dbReference>
<dbReference type="PANTHER" id="PTHR12223:SF28">
    <property type="entry name" value="LECTIN, MANNOSE BINDING 1 LIKE"/>
    <property type="match status" value="1"/>
</dbReference>
<dbReference type="GO" id="GO:0005537">
    <property type="term" value="F:D-mannose binding"/>
    <property type="evidence" value="ECO:0007669"/>
    <property type="project" value="TreeGrafter"/>
</dbReference>
<evidence type="ECO:0000256" key="1">
    <source>
        <dbReference type="ARBA" id="ARBA00004479"/>
    </source>
</evidence>
<dbReference type="Pfam" id="PF03388">
    <property type="entry name" value="Lectin_leg-like"/>
    <property type="match status" value="1"/>
</dbReference>
<dbReference type="PANTHER" id="PTHR12223">
    <property type="entry name" value="VESICULAR MANNOSE-BINDING LECTIN"/>
    <property type="match status" value="1"/>
</dbReference>
<comment type="subcellular location">
    <subcellularLocation>
        <location evidence="1">Membrane</location>
        <topology evidence="1">Single-pass type I membrane protein</topology>
    </subcellularLocation>
</comment>
<evidence type="ECO:0000256" key="4">
    <source>
        <dbReference type="ARBA" id="ARBA00022989"/>
    </source>
</evidence>
<keyword evidence="2 6" id="KW-0812">Transmembrane</keyword>
<evidence type="ECO:0000256" key="2">
    <source>
        <dbReference type="ARBA" id="ARBA00022692"/>
    </source>
</evidence>
<dbReference type="InterPro" id="IPR051136">
    <property type="entry name" value="Intracellular_Lectin-GPT"/>
</dbReference>
<dbReference type="PROSITE" id="PS51328">
    <property type="entry name" value="L_LECTIN_LIKE"/>
    <property type="match status" value="1"/>
</dbReference>
<accession>A0A9P5SUG9</accession>
<dbReference type="AlphaFoldDB" id="A0A9P5SUG9"/>
<keyword evidence="10" id="KW-1185">Reference proteome</keyword>
<keyword evidence="5 6" id="KW-0472">Membrane</keyword>
<evidence type="ECO:0000259" key="8">
    <source>
        <dbReference type="PROSITE" id="PS51328"/>
    </source>
</evidence>
<evidence type="ECO:0000256" key="7">
    <source>
        <dbReference type="SAM" id="SignalP"/>
    </source>
</evidence>
<evidence type="ECO:0000256" key="6">
    <source>
        <dbReference type="SAM" id="Phobius"/>
    </source>
</evidence>
<keyword evidence="3 7" id="KW-0732">Signal</keyword>
<dbReference type="SMART" id="SM00368">
    <property type="entry name" value="LRR_RI"/>
    <property type="match status" value="8"/>
</dbReference>
<keyword evidence="4 6" id="KW-1133">Transmembrane helix</keyword>
<sequence length="712" mass="78187">MKTTFLLVPAAFLTTAMAWGRGRDAAASPPTPSDTVLPSKGRRYDYKQSLKKPFMYNDSLPFWGQHGNTFVAQDFVRLAPSVPRLRGAVWRTTPNEHKEWEVEFSFKAHGQSHVGGRGFAFWYTQGRAVDGPVFGSQDKWKGLGVFMDTSDPANQRTNSLIYGLVNDGTEDFPTNVASITNFARGCMRDYKNTPNPVYVRVSYIARTLKVSVDTHSKGRKMVSCFEYPDVDLPTGHHFGFSAESAHIGTPDDHDLYTFEVYEVNPAPKKEKHLRPHEAEVIKRSGEVKVDEKDKQVFEEVQKIVEDQELKEREQSEGAVISASKLAATVGDTQFRIIESLNTIHNKLESLGAPTQPPESTTKSLEEINNKIHRMAASLHAMESVVQGLVDHIKNQGGVQTGPDITRVLKEELKTLNAKMEDMDTRQSFQHRMTQNRLVNSTSWFTYVIVLILVQAAAMAVYTWYKKRLEMSEKNIEFSGAQALAGALKTNSTLTTLDLDYNSIGNDGAQALSEAPKTHLTLTTLYLQRNKIGDDGTQALPEALNTNSTLTTLDLHNNWNNAISDHGVQALAEALKANSTLTTLNFCNNTIGNDGAQALAEVLKTNSTLTTLDFGSNSTRPNGAQALAEALKTNSTLTTLDFGSNSIRPNGVQALAQALKPDSTLSTLKMQKSSIGDTGAQALDEALKTNSTLTTLDLQSNSMGDAGAEAGFR</sequence>
<dbReference type="GO" id="GO:0030134">
    <property type="term" value="C:COPII-coated ER to Golgi transport vesicle"/>
    <property type="evidence" value="ECO:0007669"/>
    <property type="project" value="TreeGrafter"/>
</dbReference>
<dbReference type="EMBL" id="JAAAUY010000006">
    <property type="protein sequence ID" value="KAF9338191.1"/>
    <property type="molecule type" value="Genomic_DNA"/>
</dbReference>
<feature type="domain" description="L-type lectin-like" evidence="8">
    <location>
        <begin position="42"/>
        <end position="263"/>
    </location>
</feature>
<dbReference type="InterPro" id="IPR013320">
    <property type="entry name" value="ConA-like_dom_sf"/>
</dbReference>
<evidence type="ECO:0000313" key="10">
    <source>
        <dbReference type="Proteomes" id="UP000696485"/>
    </source>
</evidence>
<dbReference type="SUPFAM" id="SSF49899">
    <property type="entry name" value="Concanavalin A-like lectins/glucanases"/>
    <property type="match status" value="1"/>
</dbReference>
<dbReference type="GO" id="GO:0005793">
    <property type="term" value="C:endoplasmic reticulum-Golgi intermediate compartment"/>
    <property type="evidence" value="ECO:0007669"/>
    <property type="project" value="TreeGrafter"/>
</dbReference>
<dbReference type="InterPro" id="IPR005052">
    <property type="entry name" value="Lectin_leg"/>
</dbReference>
<dbReference type="InterPro" id="IPR001611">
    <property type="entry name" value="Leu-rich_rpt"/>
</dbReference>
<name>A0A9P5SUG9_9FUNG</name>
<feature type="transmembrane region" description="Helical" evidence="6">
    <location>
        <begin position="443"/>
        <end position="464"/>
    </location>
</feature>
<dbReference type="Gene3D" id="3.80.10.10">
    <property type="entry name" value="Ribonuclease Inhibitor"/>
    <property type="match status" value="3"/>
</dbReference>
<evidence type="ECO:0000256" key="5">
    <source>
        <dbReference type="ARBA" id="ARBA00023136"/>
    </source>
</evidence>
<comment type="caution">
    <text evidence="9">The sequence shown here is derived from an EMBL/GenBank/DDBJ whole genome shotgun (WGS) entry which is preliminary data.</text>
</comment>
<reference evidence="9" key="1">
    <citation type="journal article" date="2020" name="Fungal Divers.">
        <title>Resolving the Mortierellaceae phylogeny through synthesis of multi-gene phylogenetics and phylogenomics.</title>
        <authorList>
            <person name="Vandepol N."/>
            <person name="Liber J."/>
            <person name="Desiro A."/>
            <person name="Na H."/>
            <person name="Kennedy M."/>
            <person name="Barry K."/>
            <person name="Grigoriev I.V."/>
            <person name="Miller A.N."/>
            <person name="O'Donnell K."/>
            <person name="Stajich J.E."/>
            <person name="Bonito G."/>
        </authorList>
    </citation>
    <scope>NUCLEOTIDE SEQUENCE</scope>
    <source>
        <strain evidence="9">NVP1</strain>
    </source>
</reference>
<dbReference type="SUPFAM" id="SSF52047">
    <property type="entry name" value="RNI-like"/>
    <property type="match status" value="1"/>
</dbReference>
<evidence type="ECO:0000313" key="9">
    <source>
        <dbReference type="EMBL" id="KAF9338191.1"/>
    </source>
</evidence>
<dbReference type="Proteomes" id="UP000696485">
    <property type="component" value="Unassembled WGS sequence"/>
</dbReference>
<feature type="signal peptide" evidence="7">
    <location>
        <begin position="1"/>
        <end position="18"/>
    </location>
</feature>
<dbReference type="GO" id="GO:0000139">
    <property type="term" value="C:Golgi membrane"/>
    <property type="evidence" value="ECO:0007669"/>
    <property type="project" value="TreeGrafter"/>
</dbReference>
<dbReference type="GO" id="GO:0006888">
    <property type="term" value="P:endoplasmic reticulum to Golgi vesicle-mediated transport"/>
    <property type="evidence" value="ECO:0007669"/>
    <property type="project" value="TreeGrafter"/>
</dbReference>
<gene>
    <name evidence="9" type="ORF">BG006_008682</name>
</gene>
<protein>
    <recommendedName>
        <fullName evidence="8">L-type lectin-like domain-containing protein</fullName>
    </recommendedName>
</protein>
<dbReference type="GO" id="GO:0005789">
    <property type="term" value="C:endoplasmic reticulum membrane"/>
    <property type="evidence" value="ECO:0007669"/>
    <property type="project" value="TreeGrafter"/>
</dbReference>
<proteinExistence type="predicted"/>